<dbReference type="Proteomes" id="UP000178532">
    <property type="component" value="Unassembled WGS sequence"/>
</dbReference>
<accession>A0A1F6DLQ7</accession>
<dbReference type="EMBL" id="MFLI01000008">
    <property type="protein sequence ID" value="OGG62326.1"/>
    <property type="molecule type" value="Genomic_DNA"/>
</dbReference>
<sequence length="67" mass="7328">MSKQQSNSATKSEVSFVKRLGNWSEQGSKLGRKACLDGYIQGAEKRTDWGNIDKNAVLKVAQTALAQ</sequence>
<comment type="caution">
    <text evidence="1">The sequence shown here is derived from an EMBL/GenBank/DDBJ whole genome shotgun (WGS) entry which is preliminary data.</text>
</comment>
<organism evidence="1 2">
    <name type="scientific">Candidatus Kaiserbacteria bacterium RIFCSPHIGHO2_02_FULL_54_22</name>
    <dbReference type="NCBI Taxonomy" id="1798495"/>
    <lineage>
        <taxon>Bacteria</taxon>
        <taxon>Candidatus Kaiseribacteriota</taxon>
    </lineage>
</organism>
<evidence type="ECO:0000313" key="1">
    <source>
        <dbReference type="EMBL" id="OGG62326.1"/>
    </source>
</evidence>
<reference evidence="1 2" key="1">
    <citation type="journal article" date="2016" name="Nat. Commun.">
        <title>Thousands of microbial genomes shed light on interconnected biogeochemical processes in an aquifer system.</title>
        <authorList>
            <person name="Anantharaman K."/>
            <person name="Brown C.T."/>
            <person name="Hug L.A."/>
            <person name="Sharon I."/>
            <person name="Castelle C.J."/>
            <person name="Probst A.J."/>
            <person name="Thomas B.C."/>
            <person name="Singh A."/>
            <person name="Wilkins M.J."/>
            <person name="Karaoz U."/>
            <person name="Brodie E.L."/>
            <person name="Williams K.H."/>
            <person name="Hubbard S.S."/>
            <person name="Banfield J.F."/>
        </authorList>
    </citation>
    <scope>NUCLEOTIDE SEQUENCE [LARGE SCALE GENOMIC DNA]</scope>
</reference>
<evidence type="ECO:0000313" key="2">
    <source>
        <dbReference type="Proteomes" id="UP000178532"/>
    </source>
</evidence>
<dbReference type="STRING" id="1798495.A3C19_03440"/>
<gene>
    <name evidence="1" type="ORF">A3C19_03440</name>
</gene>
<protein>
    <submittedName>
        <fullName evidence="1">Uncharacterized protein</fullName>
    </submittedName>
</protein>
<proteinExistence type="predicted"/>
<dbReference type="AlphaFoldDB" id="A0A1F6DLQ7"/>
<name>A0A1F6DLQ7_9BACT</name>